<sequence>MGVPEEEREQDTENLFEEIMTENFSHLCGGKGAGKRIKWRQAPCRNKKEQKEFLQWESEWLDLMNAELKTQMEELKQERQQLI</sequence>
<gene>
    <name evidence="1" type="ORF">QTO34_019305</name>
</gene>
<organism evidence="1 2">
    <name type="scientific">Cnephaeus nilssonii</name>
    <name type="common">Northern bat</name>
    <name type="synonym">Eptesicus nilssonii</name>
    <dbReference type="NCBI Taxonomy" id="3371016"/>
    <lineage>
        <taxon>Eukaryota</taxon>
        <taxon>Metazoa</taxon>
        <taxon>Chordata</taxon>
        <taxon>Craniata</taxon>
        <taxon>Vertebrata</taxon>
        <taxon>Euteleostomi</taxon>
        <taxon>Mammalia</taxon>
        <taxon>Eutheria</taxon>
        <taxon>Laurasiatheria</taxon>
        <taxon>Chiroptera</taxon>
        <taxon>Yangochiroptera</taxon>
        <taxon>Vespertilionidae</taxon>
        <taxon>Cnephaeus</taxon>
    </lineage>
</organism>
<proteinExistence type="predicted"/>
<dbReference type="InterPro" id="IPR046347">
    <property type="entry name" value="bZIP_sf"/>
</dbReference>
<evidence type="ECO:0000313" key="1">
    <source>
        <dbReference type="EMBL" id="KAK1338651.1"/>
    </source>
</evidence>
<dbReference type="SUPFAM" id="SSF57959">
    <property type="entry name" value="Leucine zipper domain"/>
    <property type="match status" value="1"/>
</dbReference>
<dbReference type="EMBL" id="JAULJE010000009">
    <property type="protein sequence ID" value="KAK1338651.1"/>
    <property type="molecule type" value="Genomic_DNA"/>
</dbReference>
<dbReference type="Proteomes" id="UP001177744">
    <property type="component" value="Unassembled WGS sequence"/>
</dbReference>
<protein>
    <submittedName>
        <fullName evidence="1">Uncharacterized protein</fullName>
    </submittedName>
</protein>
<dbReference type="AlphaFoldDB" id="A0AA40HWA4"/>
<name>A0AA40HWA4_CNENI</name>
<accession>A0AA40HWA4</accession>
<reference evidence="1" key="1">
    <citation type="submission" date="2023-06" db="EMBL/GenBank/DDBJ databases">
        <title>Reference genome for the Northern bat (Eptesicus nilssonii), a most northern bat species.</title>
        <authorList>
            <person name="Laine V.N."/>
            <person name="Pulliainen A.T."/>
            <person name="Lilley T.M."/>
        </authorList>
    </citation>
    <scope>NUCLEOTIDE SEQUENCE</scope>
    <source>
        <strain evidence="1">BLF_Eptnil</strain>
        <tissue evidence="1">Kidney</tissue>
    </source>
</reference>
<keyword evidence="2" id="KW-1185">Reference proteome</keyword>
<comment type="caution">
    <text evidence="1">The sequence shown here is derived from an EMBL/GenBank/DDBJ whole genome shotgun (WGS) entry which is preliminary data.</text>
</comment>
<evidence type="ECO:0000313" key="2">
    <source>
        <dbReference type="Proteomes" id="UP001177744"/>
    </source>
</evidence>
<dbReference type="GO" id="GO:0003700">
    <property type="term" value="F:DNA-binding transcription factor activity"/>
    <property type="evidence" value="ECO:0007669"/>
    <property type="project" value="InterPro"/>
</dbReference>